<proteinExistence type="predicted"/>
<reference evidence="1 2" key="1">
    <citation type="submission" date="2014-04" db="EMBL/GenBank/DDBJ databases">
        <title>Evolutionary Origins and Diversification of the Mycorrhizal Mutualists.</title>
        <authorList>
            <consortium name="DOE Joint Genome Institute"/>
            <consortium name="Mycorrhizal Genomics Consortium"/>
            <person name="Kohler A."/>
            <person name="Kuo A."/>
            <person name="Nagy L.G."/>
            <person name="Floudas D."/>
            <person name="Copeland A."/>
            <person name="Barry K.W."/>
            <person name="Cichocki N."/>
            <person name="Veneault-Fourrey C."/>
            <person name="LaButti K."/>
            <person name="Lindquist E.A."/>
            <person name="Lipzen A."/>
            <person name="Lundell T."/>
            <person name="Morin E."/>
            <person name="Murat C."/>
            <person name="Riley R."/>
            <person name="Ohm R."/>
            <person name="Sun H."/>
            <person name="Tunlid A."/>
            <person name="Henrissat B."/>
            <person name="Grigoriev I.V."/>
            <person name="Hibbett D.S."/>
            <person name="Martin F."/>
        </authorList>
    </citation>
    <scope>NUCLEOTIDE SEQUENCE [LARGE SCALE GENOMIC DNA]</scope>
    <source>
        <strain evidence="1 2">MD-312</strain>
    </source>
</reference>
<dbReference type="HOGENOM" id="CLU_142979_0_0_1"/>
<dbReference type="EMBL" id="KN839866">
    <property type="protein sequence ID" value="KIJ61053.1"/>
    <property type="molecule type" value="Genomic_DNA"/>
</dbReference>
<evidence type="ECO:0000313" key="2">
    <source>
        <dbReference type="Proteomes" id="UP000053820"/>
    </source>
</evidence>
<dbReference type="AlphaFoldDB" id="A0A0C9W3Z3"/>
<keyword evidence="2" id="KW-1185">Reference proteome</keyword>
<dbReference type="OrthoDB" id="2691965at2759"/>
<accession>A0A0C9W3Z3</accession>
<protein>
    <submittedName>
        <fullName evidence="1">Unplaced genomic scaffold scaffold_32, whole genome shotgun sequence</fullName>
    </submittedName>
</protein>
<gene>
    <name evidence="1" type="ORF">HYDPIDRAFT_31762</name>
</gene>
<dbReference type="Pfam" id="PF14223">
    <property type="entry name" value="Retrotran_gag_2"/>
    <property type="match status" value="1"/>
</dbReference>
<organism evidence="1 2">
    <name type="scientific">Hydnomerulius pinastri MD-312</name>
    <dbReference type="NCBI Taxonomy" id="994086"/>
    <lineage>
        <taxon>Eukaryota</taxon>
        <taxon>Fungi</taxon>
        <taxon>Dikarya</taxon>
        <taxon>Basidiomycota</taxon>
        <taxon>Agaricomycotina</taxon>
        <taxon>Agaricomycetes</taxon>
        <taxon>Agaricomycetidae</taxon>
        <taxon>Boletales</taxon>
        <taxon>Boletales incertae sedis</taxon>
        <taxon>Leucogyrophana</taxon>
    </lineage>
</organism>
<name>A0A0C9W3Z3_9AGAM</name>
<sequence length="155" mass="17839">MSEEVMTQLAHYETAWQIWDEARRLYAGTTVTDWTLTIASLVNTKLKDGEDVAAHIAKMKGYQRDIILMNRDIDDELFACFLRLSMPPSWNIAFAALPDRYASSEVERRICEEYGIRLSQTSNPLSSYQASQDCRSLDPRLLFEGWPEIWAKPEG</sequence>
<dbReference type="Proteomes" id="UP000053820">
    <property type="component" value="Unassembled WGS sequence"/>
</dbReference>
<evidence type="ECO:0000313" key="1">
    <source>
        <dbReference type="EMBL" id="KIJ61053.1"/>
    </source>
</evidence>